<sequence length="138" mass="15154">MTGHVYAPNALLPSFRGLQGLETQLKMKRLWRVIGISATAMHRDWVAPDISRLFLKWVEPMQGAADCFYRIGVRLQGVEADNVLNLAGVTTYAARSTAYRNPCGCLASSCPCWQVGDGMLWGGGPGHAALIDYQLDRL</sequence>
<name>A0ABD6G6M7_AGRVI</name>
<evidence type="ECO:0000313" key="1">
    <source>
        <dbReference type="EMBL" id="MUP04632.1"/>
    </source>
</evidence>
<reference evidence="1 2" key="1">
    <citation type="submission" date="2019-11" db="EMBL/GenBank/DDBJ databases">
        <title>Whole-genome sequencing of Allorhizobium vitis.</title>
        <authorList>
            <person name="Gan H.M."/>
            <person name="Savka M.A."/>
        </authorList>
    </citation>
    <scope>NUCLEOTIDE SEQUENCE [LARGE SCALE GENOMIC DNA]</scope>
    <source>
        <strain evidence="1 2">AB4</strain>
    </source>
</reference>
<dbReference type="AlphaFoldDB" id="A0ABD6G6M7"/>
<proteinExistence type="predicted"/>
<evidence type="ECO:0000313" key="2">
    <source>
        <dbReference type="Proteomes" id="UP000175993"/>
    </source>
</evidence>
<comment type="caution">
    <text evidence="1">The sequence shown here is derived from an EMBL/GenBank/DDBJ whole genome shotgun (WGS) entry which is preliminary data.</text>
</comment>
<accession>A0ABD6G6M7</accession>
<gene>
    <name evidence="1" type="ORF">BBI04_007380</name>
</gene>
<protein>
    <submittedName>
        <fullName evidence="1">Uncharacterized protein</fullName>
    </submittedName>
</protein>
<dbReference type="EMBL" id="MBEV02000003">
    <property type="protein sequence ID" value="MUP04632.1"/>
    <property type="molecule type" value="Genomic_DNA"/>
</dbReference>
<organism evidence="1 2">
    <name type="scientific">Agrobacterium vitis</name>
    <name type="common">Rhizobium vitis</name>
    <dbReference type="NCBI Taxonomy" id="373"/>
    <lineage>
        <taxon>Bacteria</taxon>
        <taxon>Pseudomonadati</taxon>
        <taxon>Pseudomonadota</taxon>
        <taxon>Alphaproteobacteria</taxon>
        <taxon>Hyphomicrobiales</taxon>
        <taxon>Rhizobiaceae</taxon>
        <taxon>Rhizobium/Agrobacterium group</taxon>
        <taxon>Agrobacterium</taxon>
    </lineage>
</organism>
<dbReference type="Proteomes" id="UP000175993">
    <property type="component" value="Unassembled WGS sequence"/>
</dbReference>
<dbReference type="RefSeq" id="WP_070164909.1">
    <property type="nucleotide sequence ID" value="NZ_CP118259.1"/>
</dbReference>